<accession>A0A7Z2YF89</accession>
<dbReference type="KEGG" id="vas:GT360_17005"/>
<evidence type="ECO:0000313" key="12">
    <source>
        <dbReference type="EMBL" id="QIA65252.1"/>
    </source>
</evidence>
<keyword evidence="4" id="KW-0997">Cell inner membrane</keyword>
<dbReference type="SUPFAM" id="SSF50331">
    <property type="entry name" value="MOP-like"/>
    <property type="match status" value="1"/>
</dbReference>
<dbReference type="InterPro" id="IPR017871">
    <property type="entry name" value="ABC_transporter-like_CS"/>
</dbReference>
<dbReference type="EMBL" id="CP047476">
    <property type="protein sequence ID" value="QIA65252.1"/>
    <property type="molecule type" value="Genomic_DNA"/>
</dbReference>
<dbReference type="NCBIfam" id="NF008355">
    <property type="entry name" value="PRK11144.1"/>
    <property type="match status" value="1"/>
</dbReference>
<keyword evidence="3 9" id="KW-0500">Molybdenum</keyword>
<evidence type="ECO:0000256" key="4">
    <source>
        <dbReference type="ARBA" id="ARBA00022519"/>
    </source>
</evidence>
<dbReference type="PROSITE" id="PS00211">
    <property type="entry name" value="ABC_TRANSPORTER_1"/>
    <property type="match status" value="1"/>
</dbReference>
<evidence type="ECO:0000256" key="9">
    <source>
        <dbReference type="PROSITE-ProRule" id="PRU01213"/>
    </source>
</evidence>
<dbReference type="SUPFAM" id="SSF52540">
    <property type="entry name" value="P-loop containing nucleoside triphosphate hydrolases"/>
    <property type="match status" value="1"/>
</dbReference>
<evidence type="ECO:0000256" key="5">
    <source>
        <dbReference type="ARBA" id="ARBA00022741"/>
    </source>
</evidence>
<dbReference type="GO" id="GO:0016887">
    <property type="term" value="F:ATP hydrolysis activity"/>
    <property type="evidence" value="ECO:0007669"/>
    <property type="project" value="InterPro"/>
</dbReference>
<dbReference type="InterPro" id="IPR005116">
    <property type="entry name" value="Transp-assoc_OB_typ1"/>
</dbReference>
<dbReference type="Pfam" id="PF00005">
    <property type="entry name" value="ABC_tran"/>
    <property type="match status" value="1"/>
</dbReference>
<dbReference type="InterPro" id="IPR003593">
    <property type="entry name" value="AAA+_ATPase"/>
</dbReference>
<dbReference type="Pfam" id="PF03459">
    <property type="entry name" value="TOBE"/>
    <property type="match status" value="1"/>
</dbReference>
<evidence type="ECO:0000256" key="3">
    <source>
        <dbReference type="ARBA" id="ARBA00022505"/>
    </source>
</evidence>
<keyword evidence="7" id="KW-1278">Translocase</keyword>
<keyword evidence="5" id="KW-0547">Nucleotide-binding</keyword>
<dbReference type="PROSITE" id="PS51866">
    <property type="entry name" value="MOP"/>
    <property type="match status" value="1"/>
</dbReference>
<sequence length="371" mass="41982">MSAFTIKATKQLGDIEFNVNLTLPNRGITAIFGRSGAGKTTLINMVAGLVKPRDGHISIRDRVLFDSSSRTNLPVHKRNVGYVFQDSRLFPHYTVVGNLKYGRKRVSKSKLEEICQLLDIQHLLARYPRELSGGEKQRVAIGRALLSEPDLLLMDEPLASLDLPRKREVMPYLEQLAESINIPILYVTHSLSEIVRLAQHIVMLDKGHIIENGELTKVWQSHAMRPWQSFTDQSSLFEATVLEHNTQYGLTQVALSNNHTLWTQYYNAPMGEKLRLQIRSSDVSLTLTQPSDTSIRNILKTTITSIEHCQQAPDRQSVIVELKIDDVNTLSANITRWAHDELKLEKGKEVYAQIKGVSISQRDISHPHLPQ</sequence>
<keyword evidence="2" id="KW-1003">Cell membrane</keyword>
<proteinExistence type="predicted"/>
<evidence type="ECO:0000256" key="8">
    <source>
        <dbReference type="ARBA" id="ARBA00023136"/>
    </source>
</evidence>
<gene>
    <name evidence="12" type="primary">modC</name>
    <name evidence="12" type="ORF">GT360_17005</name>
</gene>
<dbReference type="InterPro" id="IPR003439">
    <property type="entry name" value="ABC_transporter-like_ATP-bd"/>
</dbReference>
<dbReference type="InterPro" id="IPR027417">
    <property type="entry name" value="P-loop_NTPase"/>
</dbReference>
<evidence type="ECO:0000256" key="2">
    <source>
        <dbReference type="ARBA" id="ARBA00022475"/>
    </source>
</evidence>
<reference evidence="12 13" key="1">
    <citation type="submission" date="2020-01" db="EMBL/GenBank/DDBJ databases">
        <title>Whole genome and functional gene identification of agarase of Vibrio HN897.</title>
        <authorList>
            <person name="Liu Y."/>
            <person name="Zhao Z."/>
        </authorList>
    </citation>
    <scope>NUCLEOTIDE SEQUENCE [LARGE SCALE GENOMIC DNA]</scope>
    <source>
        <strain evidence="12 13">HN897</strain>
    </source>
</reference>
<evidence type="ECO:0000259" key="10">
    <source>
        <dbReference type="PROSITE" id="PS50893"/>
    </source>
</evidence>
<dbReference type="PROSITE" id="PS50893">
    <property type="entry name" value="ABC_TRANSPORTER_2"/>
    <property type="match status" value="1"/>
</dbReference>
<keyword evidence="1" id="KW-0813">Transport</keyword>
<dbReference type="GO" id="GO:0015098">
    <property type="term" value="F:molybdate ion transmembrane transporter activity"/>
    <property type="evidence" value="ECO:0007669"/>
    <property type="project" value="InterPro"/>
</dbReference>
<keyword evidence="6 12" id="KW-0067">ATP-binding</keyword>
<keyword evidence="8" id="KW-0472">Membrane</keyword>
<dbReference type="GO" id="GO:0005524">
    <property type="term" value="F:ATP binding"/>
    <property type="evidence" value="ECO:0007669"/>
    <property type="project" value="UniProtKB-KW"/>
</dbReference>
<dbReference type="Gene3D" id="2.40.50.100">
    <property type="match status" value="1"/>
</dbReference>
<dbReference type="PANTHER" id="PTHR43514">
    <property type="entry name" value="ABC TRANSPORTER I FAMILY MEMBER 10"/>
    <property type="match status" value="1"/>
</dbReference>
<feature type="domain" description="Mop" evidence="11">
    <location>
        <begin position="292"/>
        <end position="363"/>
    </location>
</feature>
<dbReference type="AlphaFoldDB" id="A0A7Z2YF89"/>
<organism evidence="12 13">
    <name type="scientific">Vibrio astriarenae</name>
    <dbReference type="NCBI Taxonomy" id="1481923"/>
    <lineage>
        <taxon>Bacteria</taxon>
        <taxon>Pseudomonadati</taxon>
        <taxon>Pseudomonadota</taxon>
        <taxon>Gammaproteobacteria</taxon>
        <taxon>Vibrionales</taxon>
        <taxon>Vibrionaceae</taxon>
        <taxon>Vibrio</taxon>
    </lineage>
</organism>
<evidence type="ECO:0000313" key="13">
    <source>
        <dbReference type="Proteomes" id="UP000464262"/>
    </source>
</evidence>
<dbReference type="RefSeq" id="WP_164650152.1">
    <property type="nucleotide sequence ID" value="NZ_CP047476.1"/>
</dbReference>
<evidence type="ECO:0000259" key="11">
    <source>
        <dbReference type="PROSITE" id="PS51866"/>
    </source>
</evidence>
<dbReference type="GO" id="GO:0016020">
    <property type="term" value="C:membrane"/>
    <property type="evidence" value="ECO:0007669"/>
    <property type="project" value="InterPro"/>
</dbReference>
<dbReference type="SMART" id="SM00382">
    <property type="entry name" value="AAA"/>
    <property type="match status" value="1"/>
</dbReference>
<dbReference type="FunFam" id="3.40.50.300:FF:000634">
    <property type="entry name" value="Molybdenum import ATP-binding protein ModC"/>
    <property type="match status" value="1"/>
</dbReference>
<dbReference type="Gene3D" id="3.40.50.300">
    <property type="entry name" value="P-loop containing nucleotide triphosphate hydrolases"/>
    <property type="match status" value="1"/>
</dbReference>
<dbReference type="InterPro" id="IPR050334">
    <property type="entry name" value="Molybdenum_import_ModC"/>
</dbReference>
<dbReference type="NCBIfam" id="TIGR02142">
    <property type="entry name" value="modC_ABC"/>
    <property type="match status" value="1"/>
</dbReference>
<dbReference type="InterPro" id="IPR008995">
    <property type="entry name" value="Mo/tungstate-bd_C_term_dom"/>
</dbReference>
<name>A0A7Z2YF89_9VIBR</name>
<dbReference type="PANTHER" id="PTHR43514:SF4">
    <property type="entry name" value="ABC TRANSPORTER I FAMILY MEMBER 10"/>
    <property type="match status" value="1"/>
</dbReference>
<protein>
    <submittedName>
        <fullName evidence="12">Molybdenum ABC transporter ATP-binding protein ModC</fullName>
    </submittedName>
</protein>
<dbReference type="InterPro" id="IPR004606">
    <property type="entry name" value="Mop_domain"/>
</dbReference>
<dbReference type="Proteomes" id="UP000464262">
    <property type="component" value="Chromosome 2"/>
</dbReference>
<dbReference type="GO" id="GO:0140359">
    <property type="term" value="F:ABC-type transporter activity"/>
    <property type="evidence" value="ECO:0007669"/>
    <property type="project" value="InterPro"/>
</dbReference>
<evidence type="ECO:0000256" key="6">
    <source>
        <dbReference type="ARBA" id="ARBA00022840"/>
    </source>
</evidence>
<keyword evidence="13" id="KW-1185">Reference proteome</keyword>
<dbReference type="InterPro" id="IPR011868">
    <property type="entry name" value="ModC_ABC_ATP-bd"/>
</dbReference>
<evidence type="ECO:0000256" key="1">
    <source>
        <dbReference type="ARBA" id="ARBA00022448"/>
    </source>
</evidence>
<feature type="domain" description="ABC transporter" evidence="10">
    <location>
        <begin position="1"/>
        <end position="231"/>
    </location>
</feature>
<evidence type="ECO:0000256" key="7">
    <source>
        <dbReference type="ARBA" id="ARBA00022967"/>
    </source>
</evidence>